<feature type="domain" description="FAD-binding" evidence="5">
    <location>
        <begin position="316"/>
        <end position="426"/>
    </location>
</feature>
<reference evidence="7" key="2">
    <citation type="submission" date="2023-06" db="EMBL/GenBank/DDBJ databases">
        <authorList>
            <consortium name="Lawrence Berkeley National Laboratory"/>
            <person name="Haridas S."/>
            <person name="Hensen N."/>
            <person name="Bonometti L."/>
            <person name="Westerberg I."/>
            <person name="Brannstrom I.O."/>
            <person name="Guillou S."/>
            <person name="Cros-Aarteil S."/>
            <person name="Calhoun S."/>
            <person name="Kuo A."/>
            <person name="Mondo S."/>
            <person name="Pangilinan J."/>
            <person name="Riley R."/>
            <person name="Labutti K."/>
            <person name="Andreopoulos B."/>
            <person name="Lipzen A."/>
            <person name="Chen C."/>
            <person name="Yanf M."/>
            <person name="Daum C."/>
            <person name="Ng V."/>
            <person name="Clum A."/>
            <person name="Steindorff A."/>
            <person name="Ohm R."/>
            <person name="Martin F."/>
            <person name="Silar P."/>
            <person name="Natvig D."/>
            <person name="Lalanne C."/>
            <person name="Gautier V."/>
            <person name="Ament-Velasquez S.L."/>
            <person name="Kruys A."/>
            <person name="Hutchinson M.I."/>
            <person name="Powell A.J."/>
            <person name="Barry K."/>
            <person name="Miller A.N."/>
            <person name="Grigoriev I.V."/>
            <person name="Debuchy R."/>
            <person name="Gladieux P."/>
            <person name="Thoren M.H."/>
            <person name="Johannesson H."/>
        </authorList>
    </citation>
    <scope>NUCLEOTIDE SEQUENCE</scope>
    <source>
        <strain evidence="7">CBS 118394</strain>
    </source>
</reference>
<keyword evidence="2" id="KW-0285">Flavoprotein</keyword>
<dbReference type="InterPro" id="IPR012941">
    <property type="entry name" value="Phe_hydrox_C_dim_dom"/>
</dbReference>
<gene>
    <name evidence="7" type="ORF">B0H66DRAFT_485089</name>
</gene>
<protein>
    <submittedName>
        <fullName evidence="7">Phenol 2-monooxygenase</fullName>
    </submittedName>
</protein>
<dbReference type="InterPro" id="IPR050641">
    <property type="entry name" value="RIFMO-like"/>
</dbReference>
<dbReference type="InterPro" id="IPR036188">
    <property type="entry name" value="FAD/NAD-bd_sf"/>
</dbReference>
<dbReference type="GO" id="GO:0071949">
    <property type="term" value="F:FAD binding"/>
    <property type="evidence" value="ECO:0007669"/>
    <property type="project" value="InterPro"/>
</dbReference>
<keyword evidence="8" id="KW-1185">Reference proteome</keyword>
<organism evidence="7 8">
    <name type="scientific">Apodospora peruviana</name>
    <dbReference type="NCBI Taxonomy" id="516989"/>
    <lineage>
        <taxon>Eukaryota</taxon>
        <taxon>Fungi</taxon>
        <taxon>Dikarya</taxon>
        <taxon>Ascomycota</taxon>
        <taxon>Pezizomycotina</taxon>
        <taxon>Sordariomycetes</taxon>
        <taxon>Sordariomycetidae</taxon>
        <taxon>Sordariales</taxon>
        <taxon>Lasiosphaeriaceae</taxon>
        <taxon>Apodospora</taxon>
    </lineage>
</organism>
<comment type="similarity">
    <text evidence="1">Belongs to the PheA/TfdB FAD monooxygenase family.</text>
</comment>
<dbReference type="CDD" id="cd02979">
    <property type="entry name" value="PHOX_C"/>
    <property type="match status" value="1"/>
</dbReference>
<dbReference type="Gene3D" id="3.30.9.10">
    <property type="entry name" value="D-Amino Acid Oxidase, subunit A, domain 2"/>
    <property type="match status" value="1"/>
</dbReference>
<dbReference type="Gene3D" id="3.50.50.60">
    <property type="entry name" value="FAD/NAD(P)-binding domain"/>
    <property type="match status" value="1"/>
</dbReference>
<dbReference type="Proteomes" id="UP001283341">
    <property type="component" value="Unassembled WGS sequence"/>
</dbReference>
<reference evidence="7" key="1">
    <citation type="journal article" date="2023" name="Mol. Phylogenet. Evol.">
        <title>Genome-scale phylogeny and comparative genomics of the fungal order Sordariales.</title>
        <authorList>
            <person name="Hensen N."/>
            <person name="Bonometti L."/>
            <person name="Westerberg I."/>
            <person name="Brannstrom I.O."/>
            <person name="Guillou S."/>
            <person name="Cros-Aarteil S."/>
            <person name="Calhoun S."/>
            <person name="Haridas S."/>
            <person name="Kuo A."/>
            <person name="Mondo S."/>
            <person name="Pangilinan J."/>
            <person name="Riley R."/>
            <person name="LaButti K."/>
            <person name="Andreopoulos B."/>
            <person name="Lipzen A."/>
            <person name="Chen C."/>
            <person name="Yan M."/>
            <person name="Daum C."/>
            <person name="Ng V."/>
            <person name="Clum A."/>
            <person name="Steindorff A."/>
            <person name="Ohm R.A."/>
            <person name="Martin F."/>
            <person name="Silar P."/>
            <person name="Natvig D.O."/>
            <person name="Lalanne C."/>
            <person name="Gautier V."/>
            <person name="Ament-Velasquez S.L."/>
            <person name="Kruys A."/>
            <person name="Hutchinson M.I."/>
            <person name="Powell A.J."/>
            <person name="Barry K."/>
            <person name="Miller A.N."/>
            <person name="Grigoriev I.V."/>
            <person name="Debuchy R."/>
            <person name="Gladieux P."/>
            <person name="Hiltunen Thoren M."/>
            <person name="Johannesson H."/>
        </authorList>
    </citation>
    <scope>NUCLEOTIDE SEQUENCE</scope>
    <source>
        <strain evidence="7">CBS 118394</strain>
    </source>
</reference>
<dbReference type="Gene3D" id="3.40.30.20">
    <property type="match status" value="1"/>
</dbReference>
<dbReference type="PANTHER" id="PTHR43004">
    <property type="entry name" value="TRK SYSTEM POTASSIUM UPTAKE PROTEIN"/>
    <property type="match status" value="1"/>
</dbReference>
<sequence length="670" mass="74327">MAVPTQPPLKESKVDVLIVGAGPAGYMAALWLARLGINTKFIDKRSTKIFTGQADGLQPRVLEVFETFGFVDRALKEVAVGYEACFYEPHPETGRIRRVDKIPEGVPGISRFNGSVIHQGRIETWLSDAIEEFSGGKIAVERPFLPESLEIGGDEEYPVKVVLRKLPDDKAGPEQFGHKVQNGLYRQFEGDQNQQNGVDSQEDSLEVVRAKYVLGCDGAHSWVRKQLGIEHKGETTDYVWGVLDIVPVTDFPDIRKRCSIHSKDGGSIMVIPRENGIVRLYIQLREGAQHEDQDPVTPIISAAGEKEKPGKKGVRVDRTKLTAEHILATAQNIFQPYSLEVAEMHWFTAYQIGQRVATSFQKDERVFIAGDACHTHSPKAGQGMNVSMMDTFNLAWKVAYVVKGLARPSILSTYESERRAVAEELIAYDQRLSRLFSSKPGEIATEEFRAVIDRGSAFTTGCTVDYASSLLMDKPADAAAERYASPLATGLAIGMRLPDAKMIMQSDARPWFLNQRLLSTGQFRLLIFMGDYASVPALRAQMDGIGAFLAEPANSLQKLRDDGVLQTLLIHASRQDKVEWDDFPAVFRPRDERGVMDYWLVMADSGPSWHDDKTGEAYEKYGISKDVGAVVVLRPDGYVAKVAEPTVDGVKDIWKWLGRFVVGLESGATL</sequence>
<dbReference type="InterPro" id="IPR038220">
    <property type="entry name" value="PHOX_C_sf"/>
</dbReference>
<accession>A0AAE0HTQ2</accession>
<evidence type="ECO:0000313" key="7">
    <source>
        <dbReference type="EMBL" id="KAK3312728.1"/>
    </source>
</evidence>
<comment type="caution">
    <text evidence="7">The sequence shown here is derived from an EMBL/GenBank/DDBJ whole genome shotgun (WGS) entry which is preliminary data.</text>
</comment>
<dbReference type="EMBL" id="JAUEDM010000008">
    <property type="protein sequence ID" value="KAK3312728.1"/>
    <property type="molecule type" value="Genomic_DNA"/>
</dbReference>
<dbReference type="InterPro" id="IPR036249">
    <property type="entry name" value="Thioredoxin-like_sf"/>
</dbReference>
<dbReference type="Pfam" id="PF07976">
    <property type="entry name" value="Phe_hydrox_dim"/>
    <property type="match status" value="1"/>
</dbReference>
<dbReference type="GO" id="GO:0016709">
    <property type="term" value="F:oxidoreductase activity, acting on paired donors, with incorporation or reduction of molecular oxygen, NAD(P)H as one donor, and incorporation of one atom of oxygen"/>
    <property type="evidence" value="ECO:0007669"/>
    <property type="project" value="UniProtKB-ARBA"/>
</dbReference>
<keyword evidence="4" id="KW-0560">Oxidoreductase</keyword>
<evidence type="ECO:0000256" key="2">
    <source>
        <dbReference type="ARBA" id="ARBA00022630"/>
    </source>
</evidence>
<feature type="domain" description="Phenol hydroxylase-like C-terminal dimerisation" evidence="6">
    <location>
        <begin position="464"/>
        <end position="661"/>
    </location>
</feature>
<dbReference type="PRINTS" id="PR00420">
    <property type="entry name" value="RNGMNOXGNASE"/>
</dbReference>
<dbReference type="InterPro" id="IPR002938">
    <property type="entry name" value="FAD-bd"/>
</dbReference>
<proteinExistence type="inferred from homology"/>
<feature type="domain" description="FAD-binding" evidence="5">
    <location>
        <begin position="13"/>
        <end position="294"/>
    </location>
</feature>
<evidence type="ECO:0000313" key="8">
    <source>
        <dbReference type="Proteomes" id="UP001283341"/>
    </source>
</evidence>
<evidence type="ECO:0000256" key="1">
    <source>
        <dbReference type="ARBA" id="ARBA00007801"/>
    </source>
</evidence>
<evidence type="ECO:0000259" key="5">
    <source>
        <dbReference type="Pfam" id="PF01494"/>
    </source>
</evidence>
<dbReference type="AlphaFoldDB" id="A0AAE0HTQ2"/>
<name>A0AAE0HTQ2_9PEZI</name>
<dbReference type="SUPFAM" id="SSF52833">
    <property type="entry name" value="Thioredoxin-like"/>
    <property type="match status" value="1"/>
</dbReference>
<evidence type="ECO:0000256" key="4">
    <source>
        <dbReference type="ARBA" id="ARBA00023002"/>
    </source>
</evidence>
<dbReference type="SUPFAM" id="SSF51905">
    <property type="entry name" value="FAD/NAD(P)-binding domain"/>
    <property type="match status" value="1"/>
</dbReference>
<dbReference type="Pfam" id="PF01494">
    <property type="entry name" value="FAD_binding_3"/>
    <property type="match status" value="2"/>
</dbReference>
<evidence type="ECO:0000256" key="3">
    <source>
        <dbReference type="ARBA" id="ARBA00022827"/>
    </source>
</evidence>
<evidence type="ECO:0000259" key="6">
    <source>
        <dbReference type="Pfam" id="PF07976"/>
    </source>
</evidence>
<keyword evidence="3" id="KW-0274">FAD</keyword>
<dbReference type="SUPFAM" id="SSF54373">
    <property type="entry name" value="FAD-linked reductases, C-terminal domain"/>
    <property type="match status" value="1"/>
</dbReference>
<dbReference type="PANTHER" id="PTHR43004:SF20">
    <property type="entry name" value="2-MONOOXYGENASE, PUTATIVE (AFU_ORTHOLOGUE AFUA_1G13660)-RELATED"/>
    <property type="match status" value="1"/>
</dbReference>